<feature type="domain" description="Beta-galactosidase C-terminal" evidence="12">
    <location>
        <begin position="609"/>
        <end position="665"/>
    </location>
</feature>
<organism evidence="13 14">
    <name type="scientific">Phototrophicus methaneseepsis</name>
    <dbReference type="NCBI Taxonomy" id="2710758"/>
    <lineage>
        <taxon>Bacteria</taxon>
        <taxon>Bacillati</taxon>
        <taxon>Chloroflexota</taxon>
        <taxon>Candidatus Thermofontia</taxon>
        <taxon>Phototrophicales</taxon>
        <taxon>Phototrophicaceae</taxon>
        <taxon>Phototrophicus</taxon>
    </lineage>
</organism>
<feature type="binding site" evidence="8">
    <location>
        <position position="152"/>
    </location>
    <ligand>
        <name>substrate</name>
    </ligand>
</feature>
<evidence type="ECO:0000313" key="13">
    <source>
        <dbReference type="EMBL" id="QPC84012.1"/>
    </source>
</evidence>
<evidence type="ECO:0000256" key="1">
    <source>
        <dbReference type="ARBA" id="ARBA00001412"/>
    </source>
</evidence>
<comment type="catalytic activity">
    <reaction evidence="1 6">
        <text>Hydrolysis of terminal non-reducing beta-D-galactose residues in beta-D-galactosides.</text>
        <dbReference type="EC" id="3.2.1.23"/>
    </reaction>
</comment>
<dbReference type="CDD" id="cd03143">
    <property type="entry name" value="A4_beta-galactosidase_middle_domain"/>
    <property type="match status" value="1"/>
</dbReference>
<evidence type="ECO:0000256" key="6">
    <source>
        <dbReference type="PIRNR" id="PIRNR001084"/>
    </source>
</evidence>
<dbReference type="Pfam" id="PF02449">
    <property type="entry name" value="Glyco_hydro_42"/>
    <property type="match status" value="1"/>
</dbReference>
<dbReference type="Pfam" id="PF08532">
    <property type="entry name" value="Glyco_hydro_42M"/>
    <property type="match status" value="1"/>
</dbReference>
<feature type="binding site" evidence="8">
    <location>
        <position position="312"/>
    </location>
    <ligand>
        <name>substrate</name>
    </ligand>
</feature>
<evidence type="ECO:0000259" key="11">
    <source>
        <dbReference type="Pfam" id="PF08532"/>
    </source>
</evidence>
<evidence type="ECO:0000256" key="5">
    <source>
        <dbReference type="ARBA" id="ARBA00023295"/>
    </source>
</evidence>
<dbReference type="PANTHER" id="PTHR36447:SF1">
    <property type="entry name" value="BETA-GALACTOSIDASE GANA"/>
    <property type="match status" value="1"/>
</dbReference>
<feature type="domain" description="Beta-galactosidase trimerisation" evidence="11">
    <location>
        <begin position="394"/>
        <end position="600"/>
    </location>
</feature>
<name>A0A7S8IFW2_9CHLR</name>
<feature type="binding site" evidence="9">
    <location>
        <position position="118"/>
    </location>
    <ligand>
        <name>Zn(2+)</name>
        <dbReference type="ChEBI" id="CHEBI:29105"/>
    </ligand>
</feature>
<dbReference type="SUPFAM" id="SSF51445">
    <property type="entry name" value="(Trans)glycosidases"/>
    <property type="match status" value="1"/>
</dbReference>
<dbReference type="SUPFAM" id="SSF51011">
    <property type="entry name" value="Glycosyl hydrolase domain"/>
    <property type="match status" value="1"/>
</dbReference>
<keyword evidence="14" id="KW-1185">Reference proteome</keyword>
<dbReference type="InterPro" id="IPR029062">
    <property type="entry name" value="Class_I_gatase-like"/>
</dbReference>
<dbReference type="InterPro" id="IPR013739">
    <property type="entry name" value="Beta_galactosidase_C"/>
</dbReference>
<dbReference type="InterPro" id="IPR003476">
    <property type="entry name" value="Glyco_hydro_42"/>
</dbReference>
<dbReference type="EC" id="3.2.1.23" evidence="3 6"/>
<feature type="binding site" evidence="8">
    <location>
        <position position="114"/>
    </location>
    <ligand>
        <name>substrate</name>
    </ligand>
</feature>
<dbReference type="AlphaFoldDB" id="A0A7S8IFW2"/>
<accession>A0A7S8IFW2</accession>
<evidence type="ECO:0000256" key="2">
    <source>
        <dbReference type="ARBA" id="ARBA00005940"/>
    </source>
</evidence>
<feature type="active site" description="Proton donor" evidence="7">
    <location>
        <position position="153"/>
    </location>
</feature>
<gene>
    <name evidence="13" type="ORF">G4Y79_06425</name>
</gene>
<evidence type="ECO:0000256" key="7">
    <source>
        <dbReference type="PIRSR" id="PIRSR001084-1"/>
    </source>
</evidence>
<sequence length="673" mass="76478">MYAPVNEKVPFLWHGGDYNPEQWPRETWQDDFKKMQQAGITSATVGVFSWVSLQPAEDTFTFEWLDEILDGLHEHGIKAILATPSAAQPAWMSAAYPDVLRSDDHGHRKQHGQRVNYCPNSPNYRRFSQDIARRLAERYKDHPAVILWHISNEYGDFCYCDTCAEAFREWLKAKYGTLEELNHRWWTPFWSHTYTDWSQIMPPRAQAEVLTHGLNVDYFRFMTDSQLDCYRHERDTIRAITPDIPITTNLMGAFKPLDYRKWAKEMDVVSWDCYPRPADSPGQIAFLHDLMRGVKDGQPFLLMEQTPSSQNWQAINALKRPGVLRLWSYLAVAHGADSVMYFQWRRGRGGCEKLHGAVLEHAGRTDTRVFREVSQLGAELQQLGDSVIGATVDARVGIVFDWDNWHALDDAIGPVRDKRYREIVTKHYLALYRKNIPVDIIFPDSDLSQYEIVIAPMLYMVKEGFAEKVEAFVQGGGSFVSTNFTGLVDETDLAFENGYPGPLSNVLGIWVEEIDALYEDQTNQIVMKDGGATYTCGHMADLLHTEGADVLAEYGTDFYVGMPVLTKNSFGDGAAYYIASDPEASFLDDFYGTLLNEHDIQSEWDLPEGVEISQRHTDDQVITFVLNHNSESVTIDLGQTIYSDLLGGEEVSGEVHLPPYDVRILATTRAASS</sequence>
<keyword evidence="9" id="KW-0479">Metal-binding</keyword>
<keyword evidence="5 6" id="KW-0326">Glycosidase</keyword>
<feature type="domain" description="Glycoside hydrolase family 42 N-terminal" evidence="10">
    <location>
        <begin position="17"/>
        <end position="383"/>
    </location>
</feature>
<evidence type="ECO:0000256" key="9">
    <source>
        <dbReference type="PIRSR" id="PIRSR001084-3"/>
    </source>
</evidence>
<feature type="active site" description="Nucleophile" evidence="7">
    <location>
        <position position="304"/>
    </location>
</feature>
<evidence type="ECO:0000313" key="14">
    <source>
        <dbReference type="Proteomes" id="UP000594468"/>
    </source>
</evidence>
<reference evidence="13 14" key="1">
    <citation type="submission" date="2020-02" db="EMBL/GenBank/DDBJ databases">
        <authorList>
            <person name="Zheng R.K."/>
            <person name="Sun C.M."/>
        </authorList>
    </citation>
    <scope>NUCLEOTIDE SEQUENCE [LARGE SCALE GENOMIC DNA]</scope>
    <source>
        <strain evidence="14">rifampicinis</strain>
    </source>
</reference>
<dbReference type="GO" id="GO:0006012">
    <property type="term" value="P:galactose metabolic process"/>
    <property type="evidence" value="ECO:0007669"/>
    <property type="project" value="InterPro"/>
</dbReference>
<dbReference type="InterPro" id="IPR017853">
    <property type="entry name" value="GH"/>
</dbReference>
<dbReference type="Gene3D" id="3.40.50.880">
    <property type="match status" value="1"/>
</dbReference>
<dbReference type="InterPro" id="IPR013529">
    <property type="entry name" value="Glyco_hydro_42_N"/>
</dbReference>
<proteinExistence type="inferred from homology"/>
<evidence type="ECO:0000256" key="4">
    <source>
        <dbReference type="ARBA" id="ARBA00022801"/>
    </source>
</evidence>
<dbReference type="RefSeq" id="WP_195172076.1">
    <property type="nucleotide sequence ID" value="NZ_CP062983.1"/>
</dbReference>
<dbReference type="EMBL" id="CP062983">
    <property type="protein sequence ID" value="QPC84012.1"/>
    <property type="molecule type" value="Genomic_DNA"/>
</dbReference>
<keyword evidence="9" id="KW-0862">Zinc</keyword>
<dbReference type="PANTHER" id="PTHR36447">
    <property type="entry name" value="BETA-GALACTOSIDASE GANA"/>
    <property type="match status" value="1"/>
</dbReference>
<feature type="binding site" evidence="9">
    <location>
        <position position="158"/>
    </location>
    <ligand>
        <name>Zn(2+)</name>
        <dbReference type="ChEBI" id="CHEBI:29105"/>
    </ligand>
</feature>
<dbReference type="SUPFAM" id="SSF52317">
    <property type="entry name" value="Class I glutamine amidotransferase-like"/>
    <property type="match status" value="1"/>
</dbReference>
<feature type="binding site" evidence="9">
    <location>
        <position position="163"/>
    </location>
    <ligand>
        <name>Zn(2+)</name>
        <dbReference type="ChEBI" id="CHEBI:29105"/>
    </ligand>
</feature>
<dbReference type="InterPro" id="IPR013738">
    <property type="entry name" value="Beta_galactosidase_Trimer"/>
</dbReference>
<dbReference type="GO" id="GO:0046872">
    <property type="term" value="F:metal ion binding"/>
    <property type="evidence" value="ECO:0007669"/>
    <property type="project" value="UniProtKB-KW"/>
</dbReference>
<protein>
    <recommendedName>
        <fullName evidence="3 6">Beta-galactosidase</fullName>
        <shortName evidence="6">Beta-gal</shortName>
        <ecNumber evidence="3 6">3.2.1.23</ecNumber>
    </recommendedName>
</protein>
<dbReference type="GO" id="GO:0009341">
    <property type="term" value="C:beta-galactosidase complex"/>
    <property type="evidence" value="ECO:0007669"/>
    <property type="project" value="InterPro"/>
</dbReference>
<evidence type="ECO:0000259" key="10">
    <source>
        <dbReference type="Pfam" id="PF02449"/>
    </source>
</evidence>
<evidence type="ECO:0000256" key="8">
    <source>
        <dbReference type="PIRSR" id="PIRSR001084-2"/>
    </source>
</evidence>
<evidence type="ECO:0000259" key="12">
    <source>
        <dbReference type="Pfam" id="PF08533"/>
    </source>
</evidence>
<feature type="binding site" evidence="9">
    <location>
        <position position="160"/>
    </location>
    <ligand>
        <name>Zn(2+)</name>
        <dbReference type="ChEBI" id="CHEBI:29105"/>
    </ligand>
</feature>
<dbReference type="Gene3D" id="3.20.20.80">
    <property type="entry name" value="Glycosidases"/>
    <property type="match status" value="1"/>
</dbReference>
<dbReference type="GO" id="GO:0004565">
    <property type="term" value="F:beta-galactosidase activity"/>
    <property type="evidence" value="ECO:0007669"/>
    <property type="project" value="UniProtKB-EC"/>
</dbReference>
<dbReference type="Gene3D" id="2.60.40.1180">
    <property type="entry name" value="Golgi alpha-mannosidase II"/>
    <property type="match status" value="1"/>
</dbReference>
<dbReference type="InterPro" id="IPR013780">
    <property type="entry name" value="Glyco_hydro_b"/>
</dbReference>
<dbReference type="PIRSF" id="PIRSF001084">
    <property type="entry name" value="B-galactosidase"/>
    <property type="match status" value="1"/>
</dbReference>
<dbReference type="Proteomes" id="UP000594468">
    <property type="component" value="Chromosome"/>
</dbReference>
<evidence type="ECO:0000256" key="3">
    <source>
        <dbReference type="ARBA" id="ARBA00012756"/>
    </source>
</evidence>
<dbReference type="KEGG" id="pmet:G4Y79_06425"/>
<dbReference type="Pfam" id="PF08533">
    <property type="entry name" value="Glyco_hydro_42C"/>
    <property type="match status" value="1"/>
</dbReference>
<keyword evidence="4 6" id="KW-0378">Hydrolase</keyword>
<comment type="similarity">
    <text evidence="2 6">Belongs to the glycosyl hydrolase 42 family.</text>
</comment>